<comment type="caution">
    <text evidence="3">The sequence shown here is derived from an EMBL/GenBank/DDBJ whole genome shotgun (WGS) entry which is preliminary data.</text>
</comment>
<proteinExistence type="predicted"/>
<evidence type="ECO:0000256" key="1">
    <source>
        <dbReference type="ARBA" id="ARBA00022574"/>
    </source>
</evidence>
<evidence type="ECO:0000313" key="4">
    <source>
        <dbReference type="Proteomes" id="UP001583193"/>
    </source>
</evidence>
<dbReference type="EMBL" id="JAVDPF010000045">
    <property type="protein sequence ID" value="KAL1867212.1"/>
    <property type="molecule type" value="Genomic_DNA"/>
</dbReference>
<gene>
    <name evidence="3" type="ORF">Plec18167_008753</name>
</gene>
<name>A0ABR3WU77_9EURO</name>
<evidence type="ECO:0000313" key="3">
    <source>
        <dbReference type="EMBL" id="KAL1867212.1"/>
    </source>
</evidence>
<keyword evidence="4" id="KW-1185">Reference proteome</keyword>
<dbReference type="PANTHER" id="PTHR44472">
    <property type="entry name" value="DDB1- AND CUL4-ASSOCIATED FACTOR 4-RELATED"/>
    <property type="match status" value="1"/>
</dbReference>
<reference evidence="3 4" key="1">
    <citation type="journal article" date="2024" name="IMA Fungus">
        <title>IMA Genome - F19 : A genome assembly and annotation guide to empower mycologists, including annotated draft genome sequences of Ceratocystis pirilliformis, Diaporthe australafricana, Fusarium ophioides, Paecilomyces lecythidis, and Sporothrix stenoceras.</title>
        <authorList>
            <person name="Aylward J."/>
            <person name="Wilson A.M."/>
            <person name="Visagie C.M."/>
            <person name="Spraker J."/>
            <person name="Barnes I."/>
            <person name="Buitendag C."/>
            <person name="Ceriani C."/>
            <person name="Del Mar Angel L."/>
            <person name="du Plessis D."/>
            <person name="Fuchs T."/>
            <person name="Gasser K."/>
            <person name="Kramer D."/>
            <person name="Li W."/>
            <person name="Munsamy K."/>
            <person name="Piso A."/>
            <person name="Price J.L."/>
            <person name="Sonnekus B."/>
            <person name="Thomas C."/>
            <person name="van der Nest A."/>
            <person name="van Dijk A."/>
            <person name="van Heerden A."/>
            <person name="van Vuuren N."/>
            <person name="Yilmaz N."/>
            <person name="Duong T.A."/>
            <person name="van der Merwe N.A."/>
            <person name="Wingfield M.J."/>
            <person name="Wingfield B.D."/>
        </authorList>
    </citation>
    <scope>NUCLEOTIDE SEQUENCE [LARGE SCALE GENOMIC DNA]</scope>
    <source>
        <strain evidence="3 4">CMW 18167</strain>
    </source>
</reference>
<organism evidence="3 4">
    <name type="scientific">Paecilomyces lecythidis</name>
    <dbReference type="NCBI Taxonomy" id="3004212"/>
    <lineage>
        <taxon>Eukaryota</taxon>
        <taxon>Fungi</taxon>
        <taxon>Dikarya</taxon>
        <taxon>Ascomycota</taxon>
        <taxon>Pezizomycotina</taxon>
        <taxon>Eurotiomycetes</taxon>
        <taxon>Eurotiomycetidae</taxon>
        <taxon>Eurotiales</taxon>
        <taxon>Thermoascaceae</taxon>
        <taxon>Paecilomyces</taxon>
    </lineage>
</organism>
<dbReference type="PANTHER" id="PTHR44472:SF1">
    <property type="entry name" value="DDB1 AND CUL4 ASSOCIATED FACTOR 4"/>
    <property type="match status" value="1"/>
</dbReference>
<accession>A0ABR3WU77</accession>
<dbReference type="InterPro" id="IPR052254">
    <property type="entry name" value="CUL4-DDB1_E3_ligase_receptor"/>
</dbReference>
<dbReference type="Proteomes" id="UP001583193">
    <property type="component" value="Unassembled WGS sequence"/>
</dbReference>
<sequence length="148" mass="17529">MARDIPGFYYDAEKNKYFKIQANHVAPAGSQYSERAIKQRRLDEKKRKKDIFRARRVASERIKRSTSLGHPLIGVEREVNAHPRSRSVMFEQQGKAYVSQMRRRELHKFWSIRDTPEYQLWFLQRSSRSGLMVAGKTCQILVRDRALM</sequence>
<evidence type="ECO:0000256" key="2">
    <source>
        <dbReference type="ARBA" id="ARBA00022737"/>
    </source>
</evidence>
<keyword evidence="2" id="KW-0677">Repeat</keyword>
<protein>
    <submittedName>
        <fullName evidence="3">Uncharacterized protein</fullName>
    </submittedName>
</protein>
<keyword evidence="1" id="KW-0853">WD repeat</keyword>